<proteinExistence type="predicted"/>
<keyword evidence="1" id="KW-1133">Transmembrane helix</keyword>
<dbReference type="AlphaFoldDB" id="A0AAU2A7Y2"/>
<keyword evidence="1" id="KW-0812">Transmembrane</keyword>
<feature type="transmembrane region" description="Helical" evidence="1">
    <location>
        <begin position="37"/>
        <end position="58"/>
    </location>
</feature>
<feature type="transmembrane region" description="Helical" evidence="1">
    <location>
        <begin position="64"/>
        <end position="83"/>
    </location>
</feature>
<name>A0AAU2A7Y2_9ACTN</name>
<evidence type="ECO:0000313" key="2">
    <source>
        <dbReference type="EMBL" id="WTT19832.1"/>
    </source>
</evidence>
<dbReference type="EMBL" id="CP108222">
    <property type="protein sequence ID" value="WTT19832.1"/>
    <property type="molecule type" value="Genomic_DNA"/>
</dbReference>
<protein>
    <submittedName>
        <fullName evidence="2">Uncharacterized protein</fullName>
    </submittedName>
</protein>
<accession>A0AAU2A7Y2</accession>
<feature type="transmembrane region" description="Helical" evidence="1">
    <location>
        <begin position="6"/>
        <end position="25"/>
    </location>
</feature>
<organism evidence="2">
    <name type="scientific">Streptomyces sp. NBC_00093</name>
    <dbReference type="NCBI Taxonomy" id="2975649"/>
    <lineage>
        <taxon>Bacteria</taxon>
        <taxon>Bacillati</taxon>
        <taxon>Actinomycetota</taxon>
        <taxon>Actinomycetes</taxon>
        <taxon>Kitasatosporales</taxon>
        <taxon>Streptomycetaceae</taxon>
        <taxon>Streptomyces</taxon>
    </lineage>
</organism>
<evidence type="ECO:0000256" key="1">
    <source>
        <dbReference type="SAM" id="Phobius"/>
    </source>
</evidence>
<reference evidence="2" key="1">
    <citation type="submission" date="2022-10" db="EMBL/GenBank/DDBJ databases">
        <title>The complete genomes of actinobacterial strains from the NBC collection.</title>
        <authorList>
            <person name="Joergensen T.S."/>
            <person name="Alvarez Arevalo M."/>
            <person name="Sterndorff E.B."/>
            <person name="Faurdal D."/>
            <person name="Vuksanovic O."/>
            <person name="Mourched A.-S."/>
            <person name="Charusanti P."/>
            <person name="Shaw S."/>
            <person name="Blin K."/>
            <person name="Weber T."/>
        </authorList>
    </citation>
    <scope>NUCLEOTIDE SEQUENCE</scope>
    <source>
        <strain evidence="2">NBC_00093</strain>
    </source>
</reference>
<gene>
    <name evidence="2" type="ORF">OHA22_32060</name>
</gene>
<keyword evidence="1" id="KW-0472">Membrane</keyword>
<sequence>MNPGATPLMPVVVAIAALVIRTAIGEIRRPGSARRQWAFLGSGRAMTAGLATALVVAVTGWQQAGAAVLAWALLAGGLVAFLTDPPRE</sequence>